<keyword evidence="3" id="KW-1185">Reference proteome</keyword>
<accession>A0A072U1P2</accession>
<dbReference type="EnsemblPlants" id="KEH23341">
    <property type="protein sequence ID" value="KEH23341"/>
    <property type="gene ID" value="MTR_7g076645"/>
</dbReference>
<reference evidence="1 3" key="1">
    <citation type="journal article" date="2011" name="Nature">
        <title>The Medicago genome provides insight into the evolution of rhizobial symbioses.</title>
        <authorList>
            <person name="Young N.D."/>
            <person name="Debelle F."/>
            <person name="Oldroyd G.E."/>
            <person name="Geurts R."/>
            <person name="Cannon S.B."/>
            <person name="Udvardi M.K."/>
            <person name="Benedito V.A."/>
            <person name="Mayer K.F."/>
            <person name="Gouzy J."/>
            <person name="Schoof H."/>
            <person name="Van de Peer Y."/>
            <person name="Proost S."/>
            <person name="Cook D.R."/>
            <person name="Meyers B.C."/>
            <person name="Spannagl M."/>
            <person name="Cheung F."/>
            <person name="De Mita S."/>
            <person name="Krishnakumar V."/>
            <person name="Gundlach H."/>
            <person name="Zhou S."/>
            <person name="Mudge J."/>
            <person name="Bharti A.K."/>
            <person name="Murray J.D."/>
            <person name="Naoumkina M.A."/>
            <person name="Rosen B."/>
            <person name="Silverstein K.A."/>
            <person name="Tang H."/>
            <person name="Rombauts S."/>
            <person name="Zhao P.X."/>
            <person name="Zhou P."/>
            <person name="Barbe V."/>
            <person name="Bardou P."/>
            <person name="Bechner M."/>
            <person name="Bellec A."/>
            <person name="Berger A."/>
            <person name="Berges H."/>
            <person name="Bidwell S."/>
            <person name="Bisseling T."/>
            <person name="Choisne N."/>
            <person name="Couloux A."/>
            <person name="Denny R."/>
            <person name="Deshpande S."/>
            <person name="Dai X."/>
            <person name="Doyle J.J."/>
            <person name="Dudez A.M."/>
            <person name="Farmer A.D."/>
            <person name="Fouteau S."/>
            <person name="Franken C."/>
            <person name="Gibelin C."/>
            <person name="Gish J."/>
            <person name="Goldstein S."/>
            <person name="Gonzalez A.J."/>
            <person name="Green P.J."/>
            <person name="Hallab A."/>
            <person name="Hartog M."/>
            <person name="Hua A."/>
            <person name="Humphray S.J."/>
            <person name="Jeong D.H."/>
            <person name="Jing Y."/>
            <person name="Jocker A."/>
            <person name="Kenton S.M."/>
            <person name="Kim D.J."/>
            <person name="Klee K."/>
            <person name="Lai H."/>
            <person name="Lang C."/>
            <person name="Lin S."/>
            <person name="Macmil S.L."/>
            <person name="Magdelenat G."/>
            <person name="Matthews L."/>
            <person name="McCorrison J."/>
            <person name="Monaghan E.L."/>
            <person name="Mun J.H."/>
            <person name="Najar F.Z."/>
            <person name="Nicholson C."/>
            <person name="Noirot C."/>
            <person name="O'Bleness M."/>
            <person name="Paule C.R."/>
            <person name="Poulain J."/>
            <person name="Prion F."/>
            <person name="Qin B."/>
            <person name="Qu C."/>
            <person name="Retzel E.F."/>
            <person name="Riddle C."/>
            <person name="Sallet E."/>
            <person name="Samain S."/>
            <person name="Samson N."/>
            <person name="Sanders I."/>
            <person name="Saurat O."/>
            <person name="Scarpelli C."/>
            <person name="Schiex T."/>
            <person name="Segurens B."/>
            <person name="Severin A.J."/>
            <person name="Sherrier D.J."/>
            <person name="Shi R."/>
            <person name="Sims S."/>
            <person name="Singer S.R."/>
            <person name="Sinharoy S."/>
            <person name="Sterck L."/>
            <person name="Viollet A."/>
            <person name="Wang B.B."/>
            <person name="Wang K."/>
            <person name="Wang M."/>
            <person name="Wang X."/>
            <person name="Warfsmann J."/>
            <person name="Weissenbach J."/>
            <person name="White D.D."/>
            <person name="White J.D."/>
            <person name="Wiley G.B."/>
            <person name="Wincker P."/>
            <person name="Xing Y."/>
            <person name="Yang L."/>
            <person name="Yao Z."/>
            <person name="Ying F."/>
            <person name="Zhai J."/>
            <person name="Zhou L."/>
            <person name="Zuber A."/>
            <person name="Denarie J."/>
            <person name="Dixon R.A."/>
            <person name="May G.D."/>
            <person name="Schwartz D.C."/>
            <person name="Rogers J."/>
            <person name="Quetier F."/>
            <person name="Town C.D."/>
            <person name="Roe B.A."/>
        </authorList>
    </citation>
    <scope>NUCLEOTIDE SEQUENCE [LARGE SCALE GENOMIC DNA]</scope>
    <source>
        <strain evidence="1">A17</strain>
        <strain evidence="2 3">cv. Jemalong A17</strain>
    </source>
</reference>
<dbReference type="HOGENOM" id="CLU_2609699_0_0_1"/>
<organism evidence="1 3">
    <name type="scientific">Medicago truncatula</name>
    <name type="common">Barrel medic</name>
    <name type="synonym">Medicago tribuloides</name>
    <dbReference type="NCBI Taxonomy" id="3880"/>
    <lineage>
        <taxon>Eukaryota</taxon>
        <taxon>Viridiplantae</taxon>
        <taxon>Streptophyta</taxon>
        <taxon>Embryophyta</taxon>
        <taxon>Tracheophyta</taxon>
        <taxon>Spermatophyta</taxon>
        <taxon>Magnoliopsida</taxon>
        <taxon>eudicotyledons</taxon>
        <taxon>Gunneridae</taxon>
        <taxon>Pentapetalae</taxon>
        <taxon>rosids</taxon>
        <taxon>fabids</taxon>
        <taxon>Fabales</taxon>
        <taxon>Fabaceae</taxon>
        <taxon>Papilionoideae</taxon>
        <taxon>50 kb inversion clade</taxon>
        <taxon>NPAAA clade</taxon>
        <taxon>Hologalegina</taxon>
        <taxon>IRL clade</taxon>
        <taxon>Trifolieae</taxon>
        <taxon>Medicago</taxon>
    </lineage>
</organism>
<evidence type="ECO:0000313" key="1">
    <source>
        <dbReference type="EMBL" id="KEH23341.1"/>
    </source>
</evidence>
<dbReference type="Proteomes" id="UP000002051">
    <property type="component" value="Unassembled WGS sequence"/>
</dbReference>
<proteinExistence type="predicted"/>
<reference evidence="1 3" key="2">
    <citation type="journal article" date="2014" name="BMC Genomics">
        <title>An improved genome release (version Mt4.0) for the model legume Medicago truncatula.</title>
        <authorList>
            <person name="Tang H."/>
            <person name="Krishnakumar V."/>
            <person name="Bidwell S."/>
            <person name="Rosen B."/>
            <person name="Chan A."/>
            <person name="Zhou S."/>
            <person name="Gentzbittel L."/>
            <person name="Childs K.L."/>
            <person name="Yandell M."/>
            <person name="Gundlach H."/>
            <person name="Mayer K.F."/>
            <person name="Schwartz D.C."/>
            <person name="Town C.D."/>
        </authorList>
    </citation>
    <scope>GENOME REANNOTATION</scope>
    <source>
        <strain evidence="1">A17</strain>
        <strain evidence="2 3">cv. Jemalong A17</strain>
    </source>
</reference>
<reference evidence="2" key="3">
    <citation type="submission" date="2015-04" db="UniProtKB">
        <authorList>
            <consortium name="EnsemblPlants"/>
        </authorList>
    </citation>
    <scope>IDENTIFICATION</scope>
    <source>
        <strain evidence="2">cv. Jemalong A17</strain>
    </source>
</reference>
<dbReference type="AlphaFoldDB" id="A0A072U1P2"/>
<name>A0A072U1P2_MEDTR</name>
<protein>
    <submittedName>
        <fullName evidence="1 2">Uncharacterized protein</fullName>
    </submittedName>
</protein>
<sequence length="79" mass="8867">MAINWNIKMQDVPPSLPELLHRPNLNDLKTLTHLNLGGKNFTGDIPAAKNMIPTQNPVSDSHHLHISTFVILIFFFPSP</sequence>
<evidence type="ECO:0000313" key="3">
    <source>
        <dbReference type="Proteomes" id="UP000002051"/>
    </source>
</evidence>
<dbReference type="EMBL" id="CM001223">
    <property type="protein sequence ID" value="KEH23341.1"/>
    <property type="molecule type" value="Genomic_DNA"/>
</dbReference>
<gene>
    <name evidence="1" type="ordered locus">MTR_7g076645</name>
</gene>
<evidence type="ECO:0000313" key="2">
    <source>
        <dbReference type="EnsemblPlants" id="KEH23341"/>
    </source>
</evidence>